<proteinExistence type="predicted"/>
<dbReference type="EMBL" id="VCPC01000002">
    <property type="protein sequence ID" value="TMV13315.1"/>
    <property type="molecule type" value="Genomic_DNA"/>
</dbReference>
<accession>A0ABY2XB82</accession>
<organism evidence="2 3">
    <name type="scientific">Arenibacterium halophilum</name>
    <dbReference type="NCBI Taxonomy" id="2583821"/>
    <lineage>
        <taxon>Bacteria</taxon>
        <taxon>Pseudomonadati</taxon>
        <taxon>Pseudomonadota</taxon>
        <taxon>Alphaproteobacteria</taxon>
        <taxon>Rhodobacterales</taxon>
        <taxon>Paracoccaceae</taxon>
        <taxon>Arenibacterium</taxon>
    </lineage>
</organism>
<dbReference type="PANTHER" id="PTHR34387:SF1">
    <property type="entry name" value="PERIPLASMIC IMMUNOGENIC PROTEIN"/>
    <property type="match status" value="1"/>
</dbReference>
<protein>
    <submittedName>
        <fullName evidence="2">DUF541 domain-containing protein</fullName>
    </submittedName>
</protein>
<gene>
    <name evidence="2" type="ORF">FGK64_11215</name>
</gene>
<keyword evidence="1" id="KW-0732">Signal</keyword>
<evidence type="ECO:0000256" key="1">
    <source>
        <dbReference type="SAM" id="SignalP"/>
    </source>
</evidence>
<feature type="signal peptide" evidence="1">
    <location>
        <begin position="1"/>
        <end position="23"/>
    </location>
</feature>
<evidence type="ECO:0000313" key="3">
    <source>
        <dbReference type="Proteomes" id="UP001191082"/>
    </source>
</evidence>
<dbReference type="InterPro" id="IPR052022">
    <property type="entry name" value="26kDa_periplasmic_antigen"/>
</dbReference>
<keyword evidence="3" id="KW-1185">Reference proteome</keyword>
<dbReference type="PANTHER" id="PTHR34387">
    <property type="entry name" value="SLR1258 PROTEIN"/>
    <property type="match status" value="1"/>
</dbReference>
<sequence length="232" mass="23952">MKRSLIGAIAVLALTATAGLAQVSDRRQITVNGEGSVEAAPDMATITLGVTNEAQEAKAAMGATSDAVAQVLARLTDAGIEDRDIQTQNLSMNPVWSNRPSTQGYGNQITGFVASNTVMVRVRDLASLGEVLDAVIADGANDFNGLRFGVQDPDPLMEEARKRAVQDAVARAELLAEAAGVTLGPVHQIMDHGGGGGPIMMEMAAASRSGVPVAAGEVTVNANVTVVFDIVE</sequence>
<dbReference type="Gene3D" id="3.30.70.2970">
    <property type="entry name" value="Protein of unknown function (DUF541), domain 2"/>
    <property type="match status" value="1"/>
</dbReference>
<evidence type="ECO:0000313" key="2">
    <source>
        <dbReference type="EMBL" id="TMV13315.1"/>
    </source>
</evidence>
<dbReference type="Pfam" id="PF04402">
    <property type="entry name" value="SIMPL"/>
    <property type="match status" value="1"/>
</dbReference>
<dbReference type="Proteomes" id="UP001191082">
    <property type="component" value="Unassembled WGS sequence"/>
</dbReference>
<name>A0ABY2XB82_9RHOB</name>
<dbReference type="RefSeq" id="WP_138863871.1">
    <property type="nucleotide sequence ID" value="NZ_VCPC01000002.1"/>
</dbReference>
<dbReference type="InterPro" id="IPR007497">
    <property type="entry name" value="SIMPL/DUF541"/>
</dbReference>
<dbReference type="Gene3D" id="3.30.110.170">
    <property type="entry name" value="Protein of unknown function (DUF541), domain 1"/>
    <property type="match status" value="1"/>
</dbReference>
<feature type="chain" id="PRO_5047114601" evidence="1">
    <location>
        <begin position="24"/>
        <end position="232"/>
    </location>
</feature>
<reference evidence="2 3" key="1">
    <citation type="submission" date="2019-05" db="EMBL/GenBank/DDBJ databases">
        <title>Marivita sp. nov. isolated from sea sediment.</title>
        <authorList>
            <person name="Kim W."/>
        </authorList>
    </citation>
    <scope>NUCLEOTIDE SEQUENCE [LARGE SCALE GENOMIC DNA]</scope>
    <source>
        <strain evidence="2 3">CAU 1492</strain>
    </source>
</reference>
<comment type="caution">
    <text evidence="2">The sequence shown here is derived from an EMBL/GenBank/DDBJ whole genome shotgun (WGS) entry which is preliminary data.</text>
</comment>